<comment type="caution">
    <text evidence="14">The sequence shown here is derived from an EMBL/GenBank/DDBJ whole genome shotgun (WGS) entry which is preliminary data.</text>
</comment>
<evidence type="ECO:0000256" key="1">
    <source>
        <dbReference type="ARBA" id="ARBA00004245"/>
    </source>
</evidence>
<evidence type="ECO:0000256" key="5">
    <source>
        <dbReference type="ARBA" id="ARBA00022741"/>
    </source>
</evidence>
<evidence type="ECO:0000259" key="13">
    <source>
        <dbReference type="PROSITE" id="PS50067"/>
    </source>
</evidence>
<evidence type="ECO:0000256" key="11">
    <source>
        <dbReference type="RuleBase" id="RU000394"/>
    </source>
</evidence>
<protein>
    <recommendedName>
        <fullName evidence="11">Kinesin-like protein</fullName>
    </recommendedName>
</protein>
<reference evidence="14" key="1">
    <citation type="journal article" date="2021" name="J Fungi (Basel)">
        <title>Genomic and Metabolomic Analyses of the Marine Fungus Emericellopsis cladophorae: Insights into Saltwater Adaptability Mechanisms and Its Biosynthetic Potential.</title>
        <authorList>
            <person name="Goncalves M.F.M."/>
            <person name="Hilario S."/>
            <person name="Van de Peer Y."/>
            <person name="Esteves A.C."/>
            <person name="Alves A."/>
        </authorList>
    </citation>
    <scope>NUCLEOTIDE SEQUENCE</scope>
    <source>
        <strain evidence="14">MUM 19.33</strain>
    </source>
</reference>
<keyword evidence="3" id="KW-0963">Cytoplasm</keyword>
<evidence type="ECO:0000256" key="2">
    <source>
        <dbReference type="ARBA" id="ARBA00010899"/>
    </source>
</evidence>
<sequence length="829" mass="93460">MEVSENQVSLEQTSLKVSMTDRDQPPMRQSKMANSRLPAPKSTSHGLAEISDNNHNLRSVGHSTVPQKREIPQPAVQSRPKQQRRPLAEQAAEFAIKPVATAPITRSTSRIQGQSLKSISSSGIQQPTSFQSRQASNATSTSTNSFGKSIGPGRHGGQAQPARPVTRASHTRSKSQAPRPKTAHAHYDEDTSTNGSASNVWDVDGRVGDMESQFKDLKEMVNATLSDRKSHEDALELAKTRVSELERDRTKLDERNESLQRLLDESREESRRLRHDLEKQQWDQSRQVDDLNRKHRDTVDDLSKQHRAAVDDLSKELDYLKEQETRNHQERIDGLTRHYQQEIEDERQRKDREIQELKAQMAQDHQGLETSLGRKDRDIQEARAETETLRQDLLQEKALRNSLQNNIADLSASNTTLEGKINSLRSQVEFLESDSKAQSDSFADMETRLQEALRFADEAKAKLIKEETERRVLFNKYQELKGNIRVMCRVRPALQKDEQNTAQMTYPDEKTSAEIVVAGPEERSSLGVVSRKNHPFEFDRVFTPSSQNEEIFAEISQLVQSALDGYNVCIFAYGQTGSGKTHTMSAMDGMIPRATHMIYDTIHKLKEKSWEYTMEGSFVEVYNEELHDLLASPGDGKTKRLELRHDEARKQTSIVNCQTVLLESPSMVGEMLDHAQQNRSVAATKANERSSRSHSIFILKLVGSNSTTGERCEGTLNLVDLAGSERLKHSQAEGDRMKETQNINKSLSCLGDVIEALGRGSGHIPYRNSKLTHLLQYSLGGNSKTMMFCMVSPMETHLKETLTTLRFATKVHNTHIGTAKTTKRVKGDV</sequence>
<evidence type="ECO:0000256" key="7">
    <source>
        <dbReference type="ARBA" id="ARBA00023054"/>
    </source>
</evidence>
<dbReference type="RefSeq" id="XP_051362062.1">
    <property type="nucleotide sequence ID" value="XM_051506724.1"/>
</dbReference>
<dbReference type="Gene3D" id="3.40.850.10">
    <property type="entry name" value="Kinesin motor domain"/>
    <property type="match status" value="1"/>
</dbReference>
<keyword evidence="4 11" id="KW-0493">Microtubule</keyword>
<evidence type="ECO:0000313" key="15">
    <source>
        <dbReference type="Proteomes" id="UP001055219"/>
    </source>
</evidence>
<evidence type="ECO:0000256" key="8">
    <source>
        <dbReference type="ARBA" id="ARBA00023175"/>
    </source>
</evidence>
<dbReference type="GO" id="GO:0007018">
    <property type="term" value="P:microtubule-based movement"/>
    <property type="evidence" value="ECO:0007669"/>
    <property type="project" value="InterPro"/>
</dbReference>
<gene>
    <name evidence="14" type="ORF">J7T54_002562</name>
</gene>
<evidence type="ECO:0000256" key="10">
    <source>
        <dbReference type="PROSITE-ProRule" id="PRU00283"/>
    </source>
</evidence>
<dbReference type="EMBL" id="JAGIXG020000024">
    <property type="protein sequence ID" value="KAI6781206.1"/>
    <property type="molecule type" value="Genomic_DNA"/>
</dbReference>
<dbReference type="OrthoDB" id="3176171at2759"/>
<evidence type="ECO:0000256" key="3">
    <source>
        <dbReference type="ARBA" id="ARBA00022490"/>
    </source>
</evidence>
<proteinExistence type="inferred from homology"/>
<evidence type="ECO:0000313" key="14">
    <source>
        <dbReference type="EMBL" id="KAI6781206.1"/>
    </source>
</evidence>
<feature type="domain" description="Kinesin motor" evidence="13">
    <location>
        <begin position="483"/>
        <end position="814"/>
    </location>
</feature>
<feature type="compositionally biased region" description="Polar residues" evidence="12">
    <location>
        <begin position="1"/>
        <end position="17"/>
    </location>
</feature>
<dbReference type="PANTHER" id="PTHR47972:SF45">
    <property type="entry name" value="PROTEIN CLARET SEGREGATIONAL"/>
    <property type="match status" value="1"/>
</dbReference>
<dbReference type="InterPro" id="IPR036961">
    <property type="entry name" value="Kinesin_motor_dom_sf"/>
</dbReference>
<feature type="region of interest" description="Disordered" evidence="12">
    <location>
        <begin position="359"/>
        <end position="378"/>
    </location>
</feature>
<keyword evidence="6 10" id="KW-0067">ATP-binding</keyword>
<dbReference type="InterPro" id="IPR001752">
    <property type="entry name" value="Kinesin_motor_dom"/>
</dbReference>
<dbReference type="PANTHER" id="PTHR47972">
    <property type="entry name" value="KINESIN-LIKE PROTEIN KLP-3"/>
    <property type="match status" value="1"/>
</dbReference>
<evidence type="ECO:0000256" key="12">
    <source>
        <dbReference type="SAM" id="MobiDB-lite"/>
    </source>
</evidence>
<dbReference type="GO" id="GO:0008017">
    <property type="term" value="F:microtubule binding"/>
    <property type="evidence" value="ECO:0007669"/>
    <property type="project" value="InterPro"/>
</dbReference>
<dbReference type="GO" id="GO:0005524">
    <property type="term" value="F:ATP binding"/>
    <property type="evidence" value="ECO:0007669"/>
    <property type="project" value="UniProtKB-UniRule"/>
</dbReference>
<dbReference type="GeneID" id="75829074"/>
<dbReference type="GO" id="GO:0008569">
    <property type="term" value="F:minus-end-directed microtubule motor activity"/>
    <property type="evidence" value="ECO:0007669"/>
    <property type="project" value="UniProtKB-ARBA"/>
</dbReference>
<dbReference type="GO" id="GO:0090307">
    <property type="term" value="P:mitotic spindle assembly"/>
    <property type="evidence" value="ECO:0007669"/>
    <property type="project" value="UniProtKB-ARBA"/>
</dbReference>
<comment type="similarity">
    <text evidence="2">Belongs to the TRAFAC class myosin-kinesin ATPase superfamily. Kinesin family. KIN-14 subfamily.</text>
</comment>
<dbReference type="AlphaFoldDB" id="A0A9Q0BDV4"/>
<feature type="binding site" evidence="10">
    <location>
        <begin position="574"/>
        <end position="581"/>
    </location>
    <ligand>
        <name>ATP</name>
        <dbReference type="ChEBI" id="CHEBI:30616"/>
    </ligand>
</feature>
<dbReference type="PROSITE" id="PS00411">
    <property type="entry name" value="KINESIN_MOTOR_1"/>
    <property type="match status" value="1"/>
</dbReference>
<feature type="compositionally biased region" description="Low complexity" evidence="12">
    <location>
        <begin position="135"/>
        <end position="145"/>
    </location>
</feature>
<organism evidence="14 15">
    <name type="scientific">Emericellopsis cladophorae</name>
    <dbReference type="NCBI Taxonomy" id="2686198"/>
    <lineage>
        <taxon>Eukaryota</taxon>
        <taxon>Fungi</taxon>
        <taxon>Dikarya</taxon>
        <taxon>Ascomycota</taxon>
        <taxon>Pezizomycotina</taxon>
        <taxon>Sordariomycetes</taxon>
        <taxon>Hypocreomycetidae</taxon>
        <taxon>Hypocreales</taxon>
        <taxon>Bionectriaceae</taxon>
        <taxon>Emericellopsis</taxon>
    </lineage>
</organism>
<evidence type="ECO:0000256" key="6">
    <source>
        <dbReference type="ARBA" id="ARBA00022840"/>
    </source>
</evidence>
<dbReference type="PRINTS" id="PR00380">
    <property type="entry name" value="KINESINHEAVY"/>
</dbReference>
<feature type="compositionally biased region" description="Polar residues" evidence="12">
    <location>
        <begin position="41"/>
        <end position="66"/>
    </location>
</feature>
<dbReference type="CDD" id="cd01366">
    <property type="entry name" value="KISc_C_terminal"/>
    <property type="match status" value="1"/>
</dbReference>
<dbReference type="Pfam" id="PF00225">
    <property type="entry name" value="Kinesin"/>
    <property type="match status" value="1"/>
</dbReference>
<keyword evidence="7" id="KW-0175">Coiled coil</keyword>
<dbReference type="SMART" id="SM00129">
    <property type="entry name" value="KISc"/>
    <property type="match status" value="1"/>
</dbReference>
<dbReference type="PROSITE" id="PS50067">
    <property type="entry name" value="KINESIN_MOTOR_2"/>
    <property type="match status" value="1"/>
</dbReference>
<dbReference type="InterPro" id="IPR027417">
    <property type="entry name" value="P-loop_NTPase"/>
</dbReference>
<keyword evidence="15" id="KW-1185">Reference proteome</keyword>
<evidence type="ECO:0000256" key="9">
    <source>
        <dbReference type="ARBA" id="ARBA00023212"/>
    </source>
</evidence>
<dbReference type="InterPro" id="IPR027640">
    <property type="entry name" value="Kinesin-like_fam"/>
</dbReference>
<dbReference type="InterPro" id="IPR019821">
    <property type="entry name" value="Kinesin_motor_CS"/>
</dbReference>
<evidence type="ECO:0000256" key="4">
    <source>
        <dbReference type="ARBA" id="ARBA00022701"/>
    </source>
</evidence>
<keyword evidence="8 10" id="KW-0505">Motor protein</keyword>
<dbReference type="FunFam" id="3.40.850.10:FF:000065">
    <property type="entry name" value="Kinesin-like protein"/>
    <property type="match status" value="1"/>
</dbReference>
<keyword evidence="9" id="KW-0206">Cytoskeleton</keyword>
<name>A0A9Q0BDV4_9HYPO</name>
<keyword evidence="5 10" id="KW-0547">Nucleotide-binding</keyword>
<dbReference type="Proteomes" id="UP001055219">
    <property type="component" value="Unassembled WGS sequence"/>
</dbReference>
<feature type="region of interest" description="Disordered" evidence="12">
    <location>
        <begin position="277"/>
        <end position="307"/>
    </location>
</feature>
<feature type="region of interest" description="Disordered" evidence="12">
    <location>
        <begin position="1"/>
        <end position="203"/>
    </location>
</feature>
<dbReference type="SUPFAM" id="SSF52540">
    <property type="entry name" value="P-loop containing nucleoside triphosphate hydrolases"/>
    <property type="match status" value="1"/>
</dbReference>
<accession>A0A9Q0BDV4</accession>
<reference evidence="14" key="2">
    <citation type="submission" date="2022-07" db="EMBL/GenBank/DDBJ databases">
        <authorList>
            <person name="Goncalves M.F.M."/>
            <person name="Hilario S."/>
            <person name="Van De Peer Y."/>
            <person name="Esteves A.C."/>
            <person name="Alves A."/>
        </authorList>
    </citation>
    <scope>NUCLEOTIDE SEQUENCE</scope>
    <source>
        <strain evidence="14">MUM 19.33</strain>
    </source>
</reference>
<feature type="compositionally biased region" description="Polar residues" evidence="12">
    <location>
        <begin position="104"/>
        <end position="134"/>
    </location>
</feature>
<comment type="subcellular location">
    <subcellularLocation>
        <location evidence="1">Cytoplasm</location>
        <location evidence="1">Cytoskeleton</location>
    </subcellularLocation>
</comment>
<dbReference type="GO" id="GO:0005874">
    <property type="term" value="C:microtubule"/>
    <property type="evidence" value="ECO:0007669"/>
    <property type="project" value="UniProtKB-KW"/>
</dbReference>